<dbReference type="InterPro" id="IPR036477">
    <property type="entry name" value="Formyl_transf_N_sf"/>
</dbReference>
<dbReference type="HAMAP" id="MF_00182">
    <property type="entry name" value="Formyl_trans"/>
    <property type="match status" value="1"/>
</dbReference>
<dbReference type="CDD" id="cd08704">
    <property type="entry name" value="Met_tRNA_FMT_C"/>
    <property type="match status" value="1"/>
</dbReference>
<name>A0A238XR44_9BACT</name>
<dbReference type="InterPro" id="IPR002376">
    <property type="entry name" value="Formyl_transf_N"/>
</dbReference>
<dbReference type="SUPFAM" id="SSF53328">
    <property type="entry name" value="Formyltransferase"/>
    <property type="match status" value="1"/>
</dbReference>
<comment type="function">
    <text evidence="5">Attaches a formyl group to the free amino group of methionyl-tRNA(fMet). The formyl group appears to play a dual role in the initiator identity of N-formylmethionyl-tRNA by promoting its recognition by IF2 and preventing the misappropriation of this tRNA by the elongation apparatus.</text>
</comment>
<comment type="similarity">
    <text evidence="1 5">Belongs to the Fmt family.</text>
</comment>
<dbReference type="RefSeq" id="WP_055562618.1">
    <property type="nucleotide sequence ID" value="NZ_FZNS01000004.1"/>
</dbReference>
<dbReference type="Pfam" id="PF02911">
    <property type="entry name" value="Formyl_trans_C"/>
    <property type="match status" value="1"/>
</dbReference>
<reference evidence="9" key="1">
    <citation type="submission" date="2017-06" db="EMBL/GenBank/DDBJ databases">
        <authorList>
            <person name="Varghese N."/>
            <person name="Submissions S."/>
        </authorList>
    </citation>
    <scope>NUCLEOTIDE SEQUENCE [LARGE SCALE GENOMIC DNA]</scope>
    <source>
        <strain evidence="9">DSM 28041</strain>
    </source>
</reference>
<dbReference type="AlphaFoldDB" id="A0A238XR44"/>
<dbReference type="InterPro" id="IPR005794">
    <property type="entry name" value="Fmt"/>
</dbReference>
<dbReference type="GO" id="GO:0005829">
    <property type="term" value="C:cytosol"/>
    <property type="evidence" value="ECO:0007669"/>
    <property type="project" value="TreeGrafter"/>
</dbReference>
<dbReference type="GO" id="GO:0004479">
    <property type="term" value="F:methionyl-tRNA formyltransferase activity"/>
    <property type="evidence" value="ECO:0007669"/>
    <property type="project" value="UniProtKB-UniRule"/>
</dbReference>
<dbReference type="PANTHER" id="PTHR11138">
    <property type="entry name" value="METHIONYL-TRNA FORMYLTRANSFERASE"/>
    <property type="match status" value="1"/>
</dbReference>
<evidence type="ECO:0000259" key="6">
    <source>
        <dbReference type="Pfam" id="PF00551"/>
    </source>
</evidence>
<evidence type="ECO:0000256" key="3">
    <source>
        <dbReference type="ARBA" id="ARBA00022679"/>
    </source>
</evidence>
<dbReference type="NCBIfam" id="TIGR00460">
    <property type="entry name" value="fmt"/>
    <property type="match status" value="1"/>
</dbReference>
<keyword evidence="4 5" id="KW-0648">Protein biosynthesis</keyword>
<organism evidence="8 9">
    <name type="scientific">Hymenobacter mucosus</name>
    <dbReference type="NCBI Taxonomy" id="1411120"/>
    <lineage>
        <taxon>Bacteria</taxon>
        <taxon>Pseudomonadati</taxon>
        <taxon>Bacteroidota</taxon>
        <taxon>Cytophagia</taxon>
        <taxon>Cytophagales</taxon>
        <taxon>Hymenobacteraceae</taxon>
        <taxon>Hymenobacter</taxon>
    </lineage>
</organism>
<sequence>MTSTPDSPLRIIFMGTPEFAVPTLNALTTWPGCEVVAVLTAPDKPAGRGRQLQESAVKQAAVQHGLPVLQPTNLKDPAFQEELRSYAADLQVVVAFRMLPETVWNMPRLGSINIHASLLPQYRGAAPINWALMHGDTQTGVTSFFLQHEIDTGNLIYQDTVAIAPEDDFGSLYEKLKVAGAALALRSVQAIAAGNAPSIPQPQLPELRSAPKLQKETGRLDFQQSAPTLANVVRGLSPIPTAFTQLPDGRTLKIFKAQPFDDEDASGPDATAPGTWHTDGRSYLRVQTGDGLLDLLDVQLEGKKRMAILDFLRGFNTSSLVAPQ</sequence>
<dbReference type="InterPro" id="IPR005793">
    <property type="entry name" value="Formyl_trans_C"/>
</dbReference>
<dbReference type="CDD" id="cd08646">
    <property type="entry name" value="FMT_core_Met-tRNA-FMT_N"/>
    <property type="match status" value="1"/>
</dbReference>
<dbReference type="PANTHER" id="PTHR11138:SF5">
    <property type="entry name" value="METHIONYL-TRNA FORMYLTRANSFERASE, MITOCHONDRIAL"/>
    <property type="match status" value="1"/>
</dbReference>
<keyword evidence="3 5" id="KW-0808">Transferase</keyword>
<evidence type="ECO:0000313" key="9">
    <source>
        <dbReference type="Proteomes" id="UP000198310"/>
    </source>
</evidence>
<dbReference type="InterPro" id="IPR011034">
    <property type="entry name" value="Formyl_transferase-like_C_sf"/>
</dbReference>
<keyword evidence="9" id="KW-1185">Reference proteome</keyword>
<evidence type="ECO:0000256" key="2">
    <source>
        <dbReference type="ARBA" id="ARBA00012261"/>
    </source>
</evidence>
<evidence type="ECO:0000313" key="8">
    <source>
        <dbReference type="EMBL" id="SNR61506.1"/>
    </source>
</evidence>
<feature type="binding site" evidence="5">
    <location>
        <begin position="117"/>
        <end position="120"/>
    </location>
    <ligand>
        <name>(6S)-5,6,7,8-tetrahydrofolate</name>
        <dbReference type="ChEBI" id="CHEBI:57453"/>
    </ligand>
</feature>
<protein>
    <recommendedName>
        <fullName evidence="2 5">Methionyl-tRNA formyltransferase</fullName>
        <ecNumber evidence="2 5">2.1.2.9</ecNumber>
    </recommendedName>
</protein>
<dbReference type="Gene3D" id="3.40.50.12230">
    <property type="match status" value="1"/>
</dbReference>
<gene>
    <name evidence="5" type="primary">fmt</name>
    <name evidence="8" type="ORF">SAMN06269173_104332</name>
</gene>
<accession>A0A238XR44</accession>
<comment type="catalytic activity">
    <reaction evidence="5">
        <text>L-methionyl-tRNA(fMet) + (6R)-10-formyltetrahydrofolate = N-formyl-L-methionyl-tRNA(fMet) + (6S)-5,6,7,8-tetrahydrofolate + H(+)</text>
        <dbReference type="Rhea" id="RHEA:24380"/>
        <dbReference type="Rhea" id="RHEA-COMP:9952"/>
        <dbReference type="Rhea" id="RHEA-COMP:9953"/>
        <dbReference type="ChEBI" id="CHEBI:15378"/>
        <dbReference type="ChEBI" id="CHEBI:57453"/>
        <dbReference type="ChEBI" id="CHEBI:78530"/>
        <dbReference type="ChEBI" id="CHEBI:78844"/>
        <dbReference type="ChEBI" id="CHEBI:195366"/>
        <dbReference type="EC" id="2.1.2.9"/>
    </reaction>
</comment>
<dbReference type="InterPro" id="IPR041711">
    <property type="entry name" value="Met-tRNA-FMT_N"/>
</dbReference>
<dbReference type="EC" id="2.1.2.9" evidence="2 5"/>
<feature type="domain" description="Formyl transferase C-terminal" evidence="7">
    <location>
        <begin position="212"/>
        <end position="316"/>
    </location>
</feature>
<dbReference type="InterPro" id="IPR044135">
    <property type="entry name" value="Met-tRNA-FMT_C"/>
</dbReference>
<evidence type="ECO:0000259" key="7">
    <source>
        <dbReference type="Pfam" id="PF02911"/>
    </source>
</evidence>
<evidence type="ECO:0000256" key="5">
    <source>
        <dbReference type="HAMAP-Rule" id="MF_00182"/>
    </source>
</evidence>
<evidence type="ECO:0000256" key="4">
    <source>
        <dbReference type="ARBA" id="ARBA00022917"/>
    </source>
</evidence>
<proteinExistence type="inferred from homology"/>
<dbReference type="Pfam" id="PF00551">
    <property type="entry name" value="Formyl_trans_N"/>
    <property type="match status" value="1"/>
</dbReference>
<dbReference type="Proteomes" id="UP000198310">
    <property type="component" value="Unassembled WGS sequence"/>
</dbReference>
<feature type="domain" description="Formyl transferase N-terminal" evidence="6">
    <location>
        <begin position="10"/>
        <end position="182"/>
    </location>
</feature>
<dbReference type="SUPFAM" id="SSF50486">
    <property type="entry name" value="FMT C-terminal domain-like"/>
    <property type="match status" value="1"/>
</dbReference>
<evidence type="ECO:0000256" key="1">
    <source>
        <dbReference type="ARBA" id="ARBA00010699"/>
    </source>
</evidence>
<dbReference type="EMBL" id="FZNS01000004">
    <property type="protein sequence ID" value="SNR61506.1"/>
    <property type="molecule type" value="Genomic_DNA"/>
</dbReference>